<dbReference type="STRING" id="1798228.SAMN05216574_101214"/>
<organism evidence="2 3">
    <name type="scientific">Blastococcus tunisiensis</name>
    <dbReference type="NCBI Taxonomy" id="1798228"/>
    <lineage>
        <taxon>Bacteria</taxon>
        <taxon>Bacillati</taxon>
        <taxon>Actinomycetota</taxon>
        <taxon>Actinomycetes</taxon>
        <taxon>Geodermatophilales</taxon>
        <taxon>Geodermatophilaceae</taxon>
        <taxon>Blastococcus</taxon>
    </lineage>
</organism>
<dbReference type="EMBL" id="FOND01000001">
    <property type="protein sequence ID" value="SFD89320.1"/>
    <property type="molecule type" value="Genomic_DNA"/>
</dbReference>
<dbReference type="InterPro" id="IPR036388">
    <property type="entry name" value="WH-like_DNA-bd_sf"/>
</dbReference>
<evidence type="ECO:0000259" key="1">
    <source>
        <dbReference type="SMART" id="SM00418"/>
    </source>
</evidence>
<proteinExistence type="predicted"/>
<dbReference type="InterPro" id="IPR011991">
    <property type="entry name" value="ArsR-like_HTH"/>
</dbReference>
<dbReference type="OrthoDB" id="4952043at2"/>
<accession>A0A1I1W8I3</accession>
<dbReference type="RefSeq" id="WP_092194926.1">
    <property type="nucleotide sequence ID" value="NZ_FOND01000001.1"/>
</dbReference>
<dbReference type="GO" id="GO:0003700">
    <property type="term" value="F:DNA-binding transcription factor activity"/>
    <property type="evidence" value="ECO:0007669"/>
    <property type="project" value="InterPro"/>
</dbReference>
<dbReference type="SMART" id="SM00418">
    <property type="entry name" value="HTH_ARSR"/>
    <property type="match status" value="1"/>
</dbReference>
<keyword evidence="3" id="KW-1185">Reference proteome</keyword>
<evidence type="ECO:0000313" key="3">
    <source>
        <dbReference type="Proteomes" id="UP000198589"/>
    </source>
</evidence>
<dbReference type="PANTHER" id="PTHR37318">
    <property type="entry name" value="BSL7504 PROTEIN"/>
    <property type="match status" value="1"/>
</dbReference>
<name>A0A1I1W8I3_9ACTN</name>
<keyword evidence="2" id="KW-0238">DNA-binding</keyword>
<protein>
    <submittedName>
        <fullName evidence="2">Winged helix DNA-binding domain-containing protein</fullName>
    </submittedName>
</protein>
<dbReference type="SUPFAM" id="SSF46785">
    <property type="entry name" value="Winged helix' DNA-binding domain"/>
    <property type="match status" value="1"/>
</dbReference>
<dbReference type="GO" id="GO:0003677">
    <property type="term" value="F:DNA binding"/>
    <property type="evidence" value="ECO:0007669"/>
    <property type="project" value="UniProtKB-KW"/>
</dbReference>
<reference evidence="3" key="1">
    <citation type="submission" date="2016-10" db="EMBL/GenBank/DDBJ databases">
        <authorList>
            <person name="Varghese N."/>
            <person name="Submissions S."/>
        </authorList>
    </citation>
    <scope>NUCLEOTIDE SEQUENCE [LARGE SCALE GENOMIC DNA]</scope>
    <source>
        <strain evidence="3">DSM 46838</strain>
    </source>
</reference>
<dbReference type="CDD" id="cd00090">
    <property type="entry name" value="HTH_ARSR"/>
    <property type="match status" value="1"/>
</dbReference>
<sequence>MPPEGTAFDEVIHAPQRLRICAALSAAQKVEFGFLQERLGLSKSALSKHLSQLSDAGYVRQDRAVRDARSRLWLSLTPEGRRAYTAHVQALQEIVGTAEA</sequence>
<dbReference type="PANTHER" id="PTHR37318:SF1">
    <property type="entry name" value="BSL7504 PROTEIN"/>
    <property type="match status" value="1"/>
</dbReference>
<feature type="domain" description="HTH arsR-type" evidence="1">
    <location>
        <begin position="6"/>
        <end position="97"/>
    </location>
</feature>
<dbReference type="InterPro" id="IPR001845">
    <property type="entry name" value="HTH_ArsR_DNA-bd_dom"/>
</dbReference>
<dbReference type="Pfam" id="PF13601">
    <property type="entry name" value="HTH_34"/>
    <property type="match status" value="1"/>
</dbReference>
<evidence type="ECO:0000313" key="2">
    <source>
        <dbReference type="EMBL" id="SFD89320.1"/>
    </source>
</evidence>
<dbReference type="InterPro" id="IPR036390">
    <property type="entry name" value="WH_DNA-bd_sf"/>
</dbReference>
<dbReference type="Proteomes" id="UP000198589">
    <property type="component" value="Unassembled WGS sequence"/>
</dbReference>
<dbReference type="InterPro" id="IPR027395">
    <property type="entry name" value="WH_DNA-bd_dom"/>
</dbReference>
<dbReference type="AlphaFoldDB" id="A0A1I1W8I3"/>
<gene>
    <name evidence="2" type="ORF">SAMN05216574_101214</name>
</gene>
<dbReference type="Gene3D" id="1.10.10.10">
    <property type="entry name" value="Winged helix-like DNA-binding domain superfamily/Winged helix DNA-binding domain"/>
    <property type="match status" value="1"/>
</dbReference>